<comment type="pathway">
    <text evidence="2">Quinol/quinone metabolism; menaquinone biosynthesis.</text>
</comment>
<evidence type="ECO:0000256" key="7">
    <source>
        <dbReference type="ARBA" id="ARBA00023136"/>
    </source>
</evidence>
<evidence type="ECO:0000256" key="6">
    <source>
        <dbReference type="ARBA" id="ARBA00022989"/>
    </source>
</evidence>
<dbReference type="RefSeq" id="WP_057705205.1">
    <property type="nucleotide sequence ID" value="NZ_JQCL01000006.1"/>
</dbReference>
<dbReference type="OrthoDB" id="9767568at2"/>
<dbReference type="PANTHER" id="PTHR13929:SF0">
    <property type="entry name" value="UBIA PRENYLTRANSFERASE DOMAIN-CONTAINING PROTEIN 1"/>
    <property type="match status" value="1"/>
</dbReference>
<feature type="transmembrane region" description="Helical" evidence="8">
    <location>
        <begin position="37"/>
        <end position="55"/>
    </location>
</feature>
<feature type="transmembrane region" description="Helical" evidence="8">
    <location>
        <begin position="223"/>
        <end position="245"/>
    </location>
</feature>
<evidence type="ECO:0000256" key="1">
    <source>
        <dbReference type="ARBA" id="ARBA00004141"/>
    </source>
</evidence>
<gene>
    <name evidence="9" type="ORF">IV64_GL000402</name>
</gene>
<evidence type="ECO:0000313" key="10">
    <source>
        <dbReference type="Proteomes" id="UP000051783"/>
    </source>
</evidence>
<comment type="caution">
    <text evidence="9">The sequence shown here is derived from an EMBL/GenBank/DDBJ whole genome shotgun (WGS) entry which is preliminary data.</text>
</comment>
<feature type="transmembrane region" description="Helical" evidence="8">
    <location>
        <begin position="95"/>
        <end position="113"/>
    </location>
</feature>
<dbReference type="PIRSF" id="PIRSF005355">
    <property type="entry name" value="UBIAD1"/>
    <property type="match status" value="1"/>
</dbReference>
<dbReference type="InterPro" id="IPR044878">
    <property type="entry name" value="UbiA_sf"/>
</dbReference>
<accession>A0A0R2MQ34</accession>
<keyword evidence="6 8" id="KW-1133">Transmembrane helix</keyword>
<dbReference type="NCBIfam" id="NF004752">
    <property type="entry name" value="PRK06080.1-4"/>
    <property type="match status" value="1"/>
</dbReference>
<dbReference type="Pfam" id="PF01040">
    <property type="entry name" value="UbiA"/>
    <property type="match status" value="1"/>
</dbReference>
<dbReference type="Proteomes" id="UP000051783">
    <property type="component" value="Unassembled WGS sequence"/>
</dbReference>
<evidence type="ECO:0000256" key="2">
    <source>
        <dbReference type="ARBA" id="ARBA00004863"/>
    </source>
</evidence>
<evidence type="ECO:0000256" key="5">
    <source>
        <dbReference type="ARBA" id="ARBA00022692"/>
    </source>
</evidence>
<feature type="transmembrane region" description="Helical" evidence="8">
    <location>
        <begin position="148"/>
        <end position="169"/>
    </location>
</feature>
<dbReference type="PANTHER" id="PTHR13929">
    <property type="entry name" value="1,4-DIHYDROXY-2-NAPHTHOATE OCTAPRENYLTRANSFERASE"/>
    <property type="match status" value="1"/>
</dbReference>
<evidence type="ECO:0000256" key="3">
    <source>
        <dbReference type="ARBA" id="ARBA00022428"/>
    </source>
</evidence>
<organism evidence="9 10">
    <name type="scientific">Lactiplantibacillus xiangfangensis</name>
    <dbReference type="NCBI Taxonomy" id="942150"/>
    <lineage>
        <taxon>Bacteria</taxon>
        <taxon>Bacillati</taxon>
        <taxon>Bacillota</taxon>
        <taxon>Bacilli</taxon>
        <taxon>Lactobacillales</taxon>
        <taxon>Lactobacillaceae</taxon>
        <taxon>Lactiplantibacillus</taxon>
    </lineage>
</organism>
<evidence type="ECO:0000256" key="8">
    <source>
        <dbReference type="SAM" id="Phobius"/>
    </source>
</evidence>
<reference evidence="9 10" key="1">
    <citation type="journal article" date="2015" name="Genome Announc.">
        <title>Expanding the biotechnology potential of lactobacilli through comparative genomics of 213 strains and associated genera.</title>
        <authorList>
            <person name="Sun Z."/>
            <person name="Harris H.M."/>
            <person name="McCann A."/>
            <person name="Guo C."/>
            <person name="Argimon S."/>
            <person name="Zhang W."/>
            <person name="Yang X."/>
            <person name="Jeffery I.B."/>
            <person name="Cooney J.C."/>
            <person name="Kagawa T.F."/>
            <person name="Liu W."/>
            <person name="Song Y."/>
            <person name="Salvetti E."/>
            <person name="Wrobel A."/>
            <person name="Rasinkangas P."/>
            <person name="Parkhill J."/>
            <person name="Rea M.C."/>
            <person name="O'Sullivan O."/>
            <person name="Ritari J."/>
            <person name="Douillard F.P."/>
            <person name="Paul Ross R."/>
            <person name="Yang R."/>
            <person name="Briner A.E."/>
            <person name="Felis G.E."/>
            <person name="de Vos W.M."/>
            <person name="Barrangou R."/>
            <person name="Klaenhammer T.R."/>
            <person name="Caufield P.W."/>
            <person name="Cui Y."/>
            <person name="Zhang H."/>
            <person name="O'Toole P.W."/>
        </authorList>
    </citation>
    <scope>NUCLEOTIDE SEQUENCE [LARGE SCALE GENOMIC DNA]</scope>
    <source>
        <strain evidence="9 10">LMG 26013</strain>
    </source>
</reference>
<keyword evidence="3" id="KW-0474">Menaquinone biosynthesis</keyword>
<keyword evidence="10" id="KW-1185">Reference proteome</keyword>
<name>A0A0R2MQ34_9LACO</name>
<dbReference type="EMBL" id="JQCL01000006">
    <property type="protein sequence ID" value="KRO14828.1"/>
    <property type="molecule type" value="Genomic_DNA"/>
</dbReference>
<dbReference type="InterPro" id="IPR026046">
    <property type="entry name" value="UBIAD1"/>
</dbReference>
<dbReference type="STRING" id="942150.IV64_GL000402"/>
<dbReference type="AlphaFoldDB" id="A0A0R2MQ34"/>
<evidence type="ECO:0000313" key="9">
    <source>
        <dbReference type="EMBL" id="KRO14828.1"/>
    </source>
</evidence>
<dbReference type="GO" id="GO:0016020">
    <property type="term" value="C:membrane"/>
    <property type="evidence" value="ECO:0007669"/>
    <property type="project" value="UniProtKB-SubCell"/>
</dbReference>
<dbReference type="GO" id="GO:0009234">
    <property type="term" value="P:menaquinone biosynthetic process"/>
    <property type="evidence" value="ECO:0007669"/>
    <property type="project" value="UniProtKB-UniPathway"/>
</dbReference>
<evidence type="ECO:0000256" key="4">
    <source>
        <dbReference type="ARBA" id="ARBA00022679"/>
    </source>
</evidence>
<keyword evidence="7 8" id="KW-0472">Membrane</keyword>
<dbReference type="CDD" id="cd13962">
    <property type="entry name" value="PT_UbiA_UBIAD1"/>
    <property type="match status" value="1"/>
</dbReference>
<feature type="transmembrane region" description="Helical" evidence="8">
    <location>
        <begin position="282"/>
        <end position="303"/>
    </location>
</feature>
<keyword evidence="5 8" id="KW-0812">Transmembrane</keyword>
<sequence length="304" mass="33757">MKPKVFLEFVEIKSLIASVLPFVLGTLYAVYNYHQVHLGYLILFFIASSLFHMATNANDNYQDFLHAPRNADNQEFLEATNVVGVNQISIRQARAITFGLGGLSLILGLWLVTRTGLPLLWMGLYSYAVGYFYAGGPKPISSGPFGEFFSGFTMGFMIFWIAVFINTYDKVAITGTSTLEVLIASGIAIFAISNIMLANNICDMDEDIALGRHTILYYLGKPVMLQVFAWSYIVGYVCLMVAVWMGVLPKLSLLTLLSVVPVLKNTQLFLKKQVKTETFILAIKNATIICLSFVVFMGLGLIFN</sequence>
<feature type="transmembrane region" description="Helical" evidence="8">
    <location>
        <begin position="12"/>
        <end position="31"/>
    </location>
</feature>
<protein>
    <submittedName>
        <fullName evidence="9">1,4-dihydroxy-2-naphthoate octaprenyltransferase</fullName>
    </submittedName>
</protein>
<dbReference type="GO" id="GO:0042371">
    <property type="term" value="P:vitamin K biosynthetic process"/>
    <property type="evidence" value="ECO:0007669"/>
    <property type="project" value="TreeGrafter"/>
</dbReference>
<dbReference type="PATRIC" id="fig|942150.3.peg.410"/>
<feature type="transmembrane region" description="Helical" evidence="8">
    <location>
        <begin position="181"/>
        <end position="202"/>
    </location>
</feature>
<dbReference type="Gene3D" id="1.10.357.140">
    <property type="entry name" value="UbiA prenyltransferase"/>
    <property type="match status" value="1"/>
</dbReference>
<dbReference type="UniPathway" id="UPA00079"/>
<dbReference type="InterPro" id="IPR000537">
    <property type="entry name" value="UbiA_prenyltransferase"/>
</dbReference>
<feature type="transmembrane region" description="Helical" evidence="8">
    <location>
        <begin position="119"/>
        <end position="136"/>
    </location>
</feature>
<dbReference type="GO" id="GO:0004659">
    <property type="term" value="F:prenyltransferase activity"/>
    <property type="evidence" value="ECO:0007669"/>
    <property type="project" value="InterPro"/>
</dbReference>
<comment type="subcellular location">
    <subcellularLocation>
        <location evidence="1">Membrane</location>
        <topology evidence="1">Multi-pass membrane protein</topology>
    </subcellularLocation>
</comment>
<keyword evidence="4 9" id="KW-0808">Transferase</keyword>
<proteinExistence type="predicted"/>